<organism evidence="2 3">
    <name type="scientific">Oryza meyeriana var. granulata</name>
    <dbReference type="NCBI Taxonomy" id="110450"/>
    <lineage>
        <taxon>Eukaryota</taxon>
        <taxon>Viridiplantae</taxon>
        <taxon>Streptophyta</taxon>
        <taxon>Embryophyta</taxon>
        <taxon>Tracheophyta</taxon>
        <taxon>Spermatophyta</taxon>
        <taxon>Magnoliopsida</taxon>
        <taxon>Liliopsida</taxon>
        <taxon>Poales</taxon>
        <taxon>Poaceae</taxon>
        <taxon>BOP clade</taxon>
        <taxon>Oryzoideae</taxon>
        <taxon>Oryzeae</taxon>
        <taxon>Oryzinae</taxon>
        <taxon>Oryza</taxon>
        <taxon>Oryza meyeriana</taxon>
    </lineage>
</organism>
<dbReference type="AlphaFoldDB" id="A0A6G1CX98"/>
<protein>
    <submittedName>
        <fullName evidence="2">Uncharacterized protein</fullName>
    </submittedName>
</protein>
<evidence type="ECO:0000256" key="1">
    <source>
        <dbReference type="SAM" id="MobiDB-lite"/>
    </source>
</evidence>
<comment type="caution">
    <text evidence="2">The sequence shown here is derived from an EMBL/GenBank/DDBJ whole genome shotgun (WGS) entry which is preliminary data.</text>
</comment>
<reference evidence="2 3" key="1">
    <citation type="submission" date="2019-11" db="EMBL/GenBank/DDBJ databases">
        <title>Whole genome sequence of Oryza granulata.</title>
        <authorList>
            <person name="Li W."/>
        </authorList>
    </citation>
    <scope>NUCLEOTIDE SEQUENCE [LARGE SCALE GENOMIC DNA]</scope>
    <source>
        <strain evidence="3">cv. Menghai</strain>
        <tissue evidence="2">Leaf</tissue>
    </source>
</reference>
<evidence type="ECO:0000313" key="3">
    <source>
        <dbReference type="Proteomes" id="UP000479710"/>
    </source>
</evidence>
<sequence length="74" mass="8087">MAEEEVAGANGVLWVKRSGKETASGMAQRDSGVIEWQDPDGIERRCGQPPPSTGWRGQSWGQHHLLVMATEIRG</sequence>
<gene>
    <name evidence="2" type="ORF">E2562_037009</name>
</gene>
<keyword evidence="3" id="KW-1185">Reference proteome</keyword>
<accession>A0A6G1CX98</accession>
<name>A0A6G1CX98_9ORYZ</name>
<dbReference type="Proteomes" id="UP000479710">
    <property type="component" value="Unassembled WGS sequence"/>
</dbReference>
<dbReference type="EMBL" id="SPHZ02000008">
    <property type="protein sequence ID" value="KAF0904770.1"/>
    <property type="molecule type" value="Genomic_DNA"/>
</dbReference>
<evidence type="ECO:0000313" key="2">
    <source>
        <dbReference type="EMBL" id="KAF0904770.1"/>
    </source>
</evidence>
<feature type="region of interest" description="Disordered" evidence="1">
    <location>
        <begin position="39"/>
        <end position="58"/>
    </location>
</feature>
<proteinExistence type="predicted"/>